<dbReference type="Proteomes" id="UP000199670">
    <property type="component" value="Unassembled WGS sequence"/>
</dbReference>
<protein>
    <recommendedName>
        <fullName evidence="5">SGNH hydrolase-type esterase domain-containing protein</fullName>
    </recommendedName>
</protein>
<reference evidence="4" key="1">
    <citation type="submission" date="2016-08" db="EMBL/GenBank/DDBJ databases">
        <authorList>
            <person name="Varghese N."/>
            <person name="Submissions Spin"/>
        </authorList>
    </citation>
    <scope>NUCLEOTIDE SEQUENCE [LARGE SCALE GENOMIC DNA]</scope>
    <source>
        <strain evidence="4">R-53248</strain>
    </source>
</reference>
<feature type="transmembrane region" description="Helical" evidence="2">
    <location>
        <begin position="48"/>
        <end position="74"/>
    </location>
</feature>
<dbReference type="OrthoDB" id="445620at2"/>
<evidence type="ECO:0008006" key="5">
    <source>
        <dbReference type="Google" id="ProtNLM"/>
    </source>
</evidence>
<sequence>MMIYKKSFSKNNKKTKSNLKRQRHKSRNKITLKKEPQKNKKTSPHSALVIKHLSICYIWITLFITAIALMALYYKSILIYCQQAYHIHLFDSNTFFVQETSTQVLEKSNNDELNFQQVDAVLPIIENEGSNLNAPQFQNVQQRNEIEAIRKVNPETEINLKSEQQDSIANGKLDTNLKTHLDIIEQNKPTPELVLRGEPKTMQVDIELPHEPLPIVLTSNDKVFFAGDSLMQGVAPYVKKMLFKQYKIESLNLSKQSTGLAYPGAFDWSKTINDNLIADPSIKLLIVFLGANDPWDFPVKGYAKYAKFKSELWEEQYRLRIESILNSAIEHNVQVLWLAAPCMRKAKLNEGMVYLNNLYKSEIEKVQQHFLTTNELLGCTYEKFSDFIETGKTKIKVRVDDGIHFTPTGQKILAKTIMEKIIYKELEDPHSD</sequence>
<dbReference type="STRING" id="1798182.GA0061081_10636"/>
<keyword evidence="2" id="KW-1133">Transmembrane helix</keyword>
<feature type="region of interest" description="Disordered" evidence="1">
    <location>
        <begin position="1"/>
        <end position="43"/>
    </location>
</feature>
<name>A0A1C4BX19_9GAMM</name>
<evidence type="ECO:0000256" key="2">
    <source>
        <dbReference type="SAM" id="Phobius"/>
    </source>
</evidence>
<dbReference type="InterPro" id="IPR007407">
    <property type="entry name" value="DUF459"/>
</dbReference>
<dbReference type="EMBL" id="FMAQ01000006">
    <property type="protein sequence ID" value="SCC11294.1"/>
    <property type="molecule type" value="Genomic_DNA"/>
</dbReference>
<dbReference type="SUPFAM" id="SSF52266">
    <property type="entry name" value="SGNH hydrolase"/>
    <property type="match status" value="1"/>
</dbReference>
<gene>
    <name evidence="3" type="ORF">GA0061081_10636</name>
</gene>
<evidence type="ECO:0000313" key="4">
    <source>
        <dbReference type="Proteomes" id="UP000199670"/>
    </source>
</evidence>
<evidence type="ECO:0000313" key="3">
    <source>
        <dbReference type="EMBL" id="SCC11294.1"/>
    </source>
</evidence>
<keyword evidence="4" id="KW-1185">Reference proteome</keyword>
<dbReference type="InterPro" id="IPR036514">
    <property type="entry name" value="SGNH_hydro_sf"/>
</dbReference>
<proteinExistence type="predicted"/>
<keyword evidence="2" id="KW-0812">Transmembrane</keyword>
<dbReference type="Gene3D" id="3.40.50.1110">
    <property type="entry name" value="SGNH hydrolase"/>
    <property type="match status" value="1"/>
</dbReference>
<evidence type="ECO:0000256" key="1">
    <source>
        <dbReference type="SAM" id="MobiDB-lite"/>
    </source>
</evidence>
<accession>A0A1C4BX19</accession>
<feature type="compositionally biased region" description="Basic residues" evidence="1">
    <location>
        <begin position="7"/>
        <end position="31"/>
    </location>
</feature>
<dbReference type="Pfam" id="PF04311">
    <property type="entry name" value="DUF459"/>
    <property type="match status" value="1"/>
</dbReference>
<dbReference type="AlphaFoldDB" id="A0A1C4BX19"/>
<dbReference type="GO" id="GO:0016788">
    <property type="term" value="F:hydrolase activity, acting on ester bonds"/>
    <property type="evidence" value="ECO:0007669"/>
    <property type="project" value="UniProtKB-ARBA"/>
</dbReference>
<organism evidence="3 4">
    <name type="scientific">Gilliamella bombicola</name>
    <dbReference type="NCBI Taxonomy" id="1798182"/>
    <lineage>
        <taxon>Bacteria</taxon>
        <taxon>Pseudomonadati</taxon>
        <taxon>Pseudomonadota</taxon>
        <taxon>Gammaproteobacteria</taxon>
        <taxon>Orbales</taxon>
        <taxon>Orbaceae</taxon>
        <taxon>Gilliamella</taxon>
    </lineage>
</organism>
<keyword evidence="2" id="KW-0472">Membrane</keyword>